<organism evidence="1 2">
    <name type="scientific">Canavalia gladiata</name>
    <name type="common">Sword bean</name>
    <name type="synonym">Dolichos gladiatus</name>
    <dbReference type="NCBI Taxonomy" id="3824"/>
    <lineage>
        <taxon>Eukaryota</taxon>
        <taxon>Viridiplantae</taxon>
        <taxon>Streptophyta</taxon>
        <taxon>Embryophyta</taxon>
        <taxon>Tracheophyta</taxon>
        <taxon>Spermatophyta</taxon>
        <taxon>Magnoliopsida</taxon>
        <taxon>eudicotyledons</taxon>
        <taxon>Gunneridae</taxon>
        <taxon>Pentapetalae</taxon>
        <taxon>rosids</taxon>
        <taxon>fabids</taxon>
        <taxon>Fabales</taxon>
        <taxon>Fabaceae</taxon>
        <taxon>Papilionoideae</taxon>
        <taxon>50 kb inversion clade</taxon>
        <taxon>NPAAA clade</taxon>
        <taxon>indigoferoid/millettioid clade</taxon>
        <taxon>Phaseoleae</taxon>
        <taxon>Canavalia</taxon>
    </lineage>
</organism>
<dbReference type="PANTHER" id="PTHR34659:SF8">
    <property type="entry name" value="(RAPE) HYPOTHETICAL PROTEIN"/>
    <property type="match status" value="1"/>
</dbReference>
<reference evidence="1 2" key="1">
    <citation type="submission" date="2024-01" db="EMBL/GenBank/DDBJ databases">
        <title>The genomes of 5 underutilized Papilionoideae crops provide insights into root nodulation and disease resistanc.</title>
        <authorList>
            <person name="Jiang F."/>
        </authorList>
    </citation>
    <scope>NUCLEOTIDE SEQUENCE [LARGE SCALE GENOMIC DNA]</scope>
    <source>
        <strain evidence="1">LVBAO_FW01</strain>
        <tissue evidence="1">Leaves</tissue>
    </source>
</reference>
<dbReference type="GO" id="GO:0061908">
    <property type="term" value="C:phagophore"/>
    <property type="evidence" value="ECO:0007669"/>
    <property type="project" value="TreeGrafter"/>
</dbReference>
<dbReference type="Proteomes" id="UP001367508">
    <property type="component" value="Unassembled WGS sequence"/>
</dbReference>
<name>A0AAN9PVX7_CANGL</name>
<evidence type="ECO:0000313" key="1">
    <source>
        <dbReference type="EMBL" id="KAK7312861.1"/>
    </source>
</evidence>
<dbReference type="GO" id="GO:0006950">
    <property type="term" value="P:response to stress"/>
    <property type="evidence" value="ECO:0007669"/>
    <property type="project" value="TreeGrafter"/>
</dbReference>
<dbReference type="InterPro" id="IPR053273">
    <property type="entry name" value="CST_Regulator"/>
</dbReference>
<dbReference type="AlphaFoldDB" id="A0AAN9PVX7"/>
<comment type="caution">
    <text evidence="1">The sequence shown here is derived from an EMBL/GenBank/DDBJ whole genome shotgun (WGS) entry which is preliminary data.</text>
</comment>
<dbReference type="PANTHER" id="PTHR34659">
    <property type="entry name" value="BNAA05G11610D PROTEIN"/>
    <property type="match status" value="1"/>
</dbReference>
<evidence type="ECO:0000313" key="2">
    <source>
        <dbReference type="Proteomes" id="UP001367508"/>
    </source>
</evidence>
<sequence>MIVSKGNVTMWINYIGKAKELEYDVTPPSDHRKDIMITTDVKGITWVGNMYQKFENFCLEAEDAMYQDAVKYIENQMQAVGTSVKKLYSDIMGDLLPPDEKVDTELPIDQHNDAVAGFCKKQFHVLKERPVKADIKQTTDDSRIDHAVDNDAIHTLSYHGTCDTDASLVSPLTSSINESNAISHSGWHVGRMDVKSNLDTGKNQVNKKMVATKISREISKENRDQNHGISVSKPASAEVTRCASEADCFNEIENGSTKQLVQVKSAEEKQINMSSSSYVPFGEPVGHEAMQQYDLNLEETCVMVMVNGDEFQLPPKTGVNLNTNKNKWRQAFSLSKKSARKQEYKELAAWHGNSEKVKGVCMKNLDATSPQDQKKLLLPSMSEPEWELL</sequence>
<protein>
    <submittedName>
        <fullName evidence="1">Uncharacterized protein</fullName>
    </submittedName>
</protein>
<dbReference type="GO" id="GO:0005776">
    <property type="term" value="C:autophagosome"/>
    <property type="evidence" value="ECO:0007669"/>
    <property type="project" value="TreeGrafter"/>
</dbReference>
<accession>A0AAN9PVX7</accession>
<proteinExistence type="predicted"/>
<gene>
    <name evidence="1" type="ORF">VNO77_37057</name>
</gene>
<keyword evidence="2" id="KW-1185">Reference proteome</keyword>
<dbReference type="EMBL" id="JAYMYQ010000009">
    <property type="protein sequence ID" value="KAK7312861.1"/>
    <property type="molecule type" value="Genomic_DNA"/>
</dbReference>